<evidence type="ECO:0000256" key="1">
    <source>
        <dbReference type="ARBA" id="ARBA00009776"/>
    </source>
</evidence>
<evidence type="ECO:0000256" key="6">
    <source>
        <dbReference type="ARBA" id="ARBA00022741"/>
    </source>
</evidence>
<evidence type="ECO:0000256" key="2">
    <source>
        <dbReference type="ARBA" id="ARBA00012980"/>
    </source>
</evidence>
<keyword evidence="7 10" id="KW-0418">Kinase</keyword>
<dbReference type="GO" id="GO:0006227">
    <property type="term" value="P:dUDP biosynthetic process"/>
    <property type="evidence" value="ECO:0007669"/>
    <property type="project" value="TreeGrafter"/>
</dbReference>
<dbReference type="GO" id="GO:0006233">
    <property type="term" value="P:dTDP biosynthetic process"/>
    <property type="evidence" value="ECO:0007669"/>
    <property type="project" value="InterPro"/>
</dbReference>
<keyword evidence="4 10" id="KW-0808">Transferase</keyword>
<dbReference type="HAMAP" id="MF_00165">
    <property type="entry name" value="Thymidylate_kinase"/>
    <property type="match status" value="1"/>
</dbReference>
<dbReference type="eggNOG" id="COG0125">
    <property type="taxonomic scope" value="Bacteria"/>
</dbReference>
<evidence type="ECO:0000256" key="3">
    <source>
        <dbReference type="ARBA" id="ARBA00017144"/>
    </source>
</evidence>
<evidence type="ECO:0000313" key="14">
    <source>
        <dbReference type="Proteomes" id="UP000003671"/>
    </source>
</evidence>
<evidence type="ECO:0000256" key="10">
    <source>
        <dbReference type="HAMAP-Rule" id="MF_00165"/>
    </source>
</evidence>
<dbReference type="Gene3D" id="3.40.50.300">
    <property type="entry name" value="P-loop containing nucleotide triphosphate hydrolases"/>
    <property type="match status" value="1"/>
</dbReference>
<dbReference type="STRING" id="500635.MITSMUL_04408"/>
<dbReference type="RefSeq" id="WP_005841045.1">
    <property type="nucleotide sequence ID" value="NZ_GG697141.2"/>
</dbReference>
<dbReference type="AlphaFoldDB" id="C9KMH2"/>
<comment type="function">
    <text evidence="10">Phosphorylation of dTMP to form dTDP in both de novo and salvage pathways of dTTP synthesis.</text>
</comment>
<keyword evidence="8 10" id="KW-0067">ATP-binding</keyword>
<dbReference type="PATRIC" id="fig|500635.8.peg.741"/>
<evidence type="ECO:0000256" key="7">
    <source>
        <dbReference type="ARBA" id="ARBA00022777"/>
    </source>
</evidence>
<dbReference type="InterPro" id="IPR018094">
    <property type="entry name" value="Thymidylate_kinase"/>
</dbReference>
<keyword evidence="5 10" id="KW-0545">Nucleotide biosynthesis</keyword>
<accession>C9KMH2</accession>
<sequence>MERKGKLIIIEAGDGSGKATQTKALYDHLCREGYRVHRIEFPDYAADSSMLVRMYLRGDFGGHAEDVNAYAASTFFAVDRYASYRMKWKKAYEAGAIILADRYTTSNMVHQAVKLTDRKEREAFLDWLWDFEFHKLGLPVPDKVVFLDMDPEVADRLIAARAEETAQEKDIHERDRAYLHRCHAAYEELAAKYGWTRVACSENGEPRSVAAIYADVYAAVRPLLEGVPKGQEGQDRKEAKPQQGFEKGTI</sequence>
<evidence type="ECO:0000256" key="4">
    <source>
        <dbReference type="ARBA" id="ARBA00022679"/>
    </source>
</evidence>
<comment type="caution">
    <text evidence="13">The sequence shown here is derived from an EMBL/GenBank/DDBJ whole genome shotgun (WGS) entry which is preliminary data.</text>
</comment>
<evidence type="ECO:0000259" key="12">
    <source>
        <dbReference type="Pfam" id="PF02223"/>
    </source>
</evidence>
<comment type="catalytic activity">
    <reaction evidence="9 10">
        <text>dTMP + ATP = dTDP + ADP</text>
        <dbReference type="Rhea" id="RHEA:13517"/>
        <dbReference type="ChEBI" id="CHEBI:30616"/>
        <dbReference type="ChEBI" id="CHEBI:58369"/>
        <dbReference type="ChEBI" id="CHEBI:63528"/>
        <dbReference type="ChEBI" id="CHEBI:456216"/>
        <dbReference type="EC" id="2.7.4.9"/>
    </reaction>
</comment>
<proteinExistence type="inferred from homology"/>
<dbReference type="Pfam" id="PF02223">
    <property type="entry name" value="Thymidylate_kin"/>
    <property type="match status" value="1"/>
</dbReference>
<name>C9KMH2_9FIRM</name>
<keyword evidence="14" id="KW-1185">Reference proteome</keyword>
<evidence type="ECO:0000256" key="5">
    <source>
        <dbReference type="ARBA" id="ARBA00022727"/>
    </source>
</evidence>
<dbReference type="InterPro" id="IPR039430">
    <property type="entry name" value="Thymidylate_kin-like_dom"/>
</dbReference>
<dbReference type="EC" id="2.7.4.9" evidence="2 10"/>
<reference evidence="13" key="1">
    <citation type="submission" date="2009-09" db="EMBL/GenBank/DDBJ databases">
        <authorList>
            <person name="Weinstock G."/>
            <person name="Sodergren E."/>
            <person name="Clifton S."/>
            <person name="Fulton L."/>
            <person name="Fulton B."/>
            <person name="Courtney L."/>
            <person name="Fronick C."/>
            <person name="Harrison M."/>
            <person name="Strong C."/>
            <person name="Farmer C."/>
            <person name="Delahaunty K."/>
            <person name="Markovic C."/>
            <person name="Hall O."/>
            <person name="Minx P."/>
            <person name="Tomlinson C."/>
            <person name="Mitreva M."/>
            <person name="Nelson J."/>
            <person name="Hou S."/>
            <person name="Wollam A."/>
            <person name="Pepin K.H."/>
            <person name="Johnson M."/>
            <person name="Bhonagiri V."/>
            <person name="Nash W.E."/>
            <person name="Warren W."/>
            <person name="Chinwalla A."/>
            <person name="Mardis E.R."/>
            <person name="Wilson R.K."/>
        </authorList>
    </citation>
    <scope>NUCLEOTIDE SEQUENCE [LARGE SCALE GENOMIC DNA]</scope>
    <source>
        <strain evidence="13">DSM 20544</strain>
    </source>
</reference>
<evidence type="ECO:0000256" key="8">
    <source>
        <dbReference type="ARBA" id="ARBA00022840"/>
    </source>
</evidence>
<dbReference type="PANTHER" id="PTHR10344">
    <property type="entry name" value="THYMIDYLATE KINASE"/>
    <property type="match status" value="1"/>
</dbReference>
<evidence type="ECO:0000256" key="9">
    <source>
        <dbReference type="ARBA" id="ARBA00048743"/>
    </source>
</evidence>
<comment type="similarity">
    <text evidence="1 10">Belongs to the thymidylate kinase family.</text>
</comment>
<comment type="caution">
    <text evidence="10">Lacks conserved residue(s) required for the propagation of feature annotation.</text>
</comment>
<dbReference type="InterPro" id="IPR027417">
    <property type="entry name" value="P-loop_NTPase"/>
</dbReference>
<dbReference type="GO" id="GO:0005524">
    <property type="term" value="F:ATP binding"/>
    <property type="evidence" value="ECO:0007669"/>
    <property type="project" value="UniProtKB-UniRule"/>
</dbReference>
<dbReference type="GO" id="GO:0004798">
    <property type="term" value="F:dTMP kinase activity"/>
    <property type="evidence" value="ECO:0007669"/>
    <property type="project" value="UniProtKB-UniRule"/>
</dbReference>
<dbReference type="EMBL" id="ABWK02000014">
    <property type="protein sequence ID" value="EEX68879.1"/>
    <property type="molecule type" value="Genomic_DNA"/>
</dbReference>
<evidence type="ECO:0000256" key="11">
    <source>
        <dbReference type="SAM" id="MobiDB-lite"/>
    </source>
</evidence>
<dbReference type="GO" id="GO:0005829">
    <property type="term" value="C:cytosol"/>
    <property type="evidence" value="ECO:0007669"/>
    <property type="project" value="TreeGrafter"/>
</dbReference>
<dbReference type="CDD" id="cd01672">
    <property type="entry name" value="TMPK"/>
    <property type="match status" value="1"/>
</dbReference>
<feature type="region of interest" description="Disordered" evidence="11">
    <location>
        <begin position="228"/>
        <end position="250"/>
    </location>
</feature>
<protein>
    <recommendedName>
        <fullName evidence="3 10">Thymidylate kinase</fullName>
        <ecNumber evidence="2 10">2.7.4.9</ecNumber>
    </recommendedName>
    <alternativeName>
        <fullName evidence="10">dTMP kinase</fullName>
    </alternativeName>
</protein>
<dbReference type="FunFam" id="3.40.50.300:FF:002288">
    <property type="entry name" value="Probable thymidylate kinase"/>
    <property type="match status" value="1"/>
</dbReference>
<dbReference type="PANTHER" id="PTHR10344:SF4">
    <property type="entry name" value="UMP-CMP KINASE 2, MITOCHONDRIAL"/>
    <property type="match status" value="1"/>
</dbReference>
<feature type="domain" description="Thymidylate kinase-like" evidence="12">
    <location>
        <begin position="10"/>
        <end position="199"/>
    </location>
</feature>
<dbReference type="HOGENOM" id="CLU_049131_1_0_9"/>
<dbReference type="SUPFAM" id="SSF52540">
    <property type="entry name" value="P-loop containing nucleoside triphosphate hydrolases"/>
    <property type="match status" value="1"/>
</dbReference>
<dbReference type="GeneID" id="93481446"/>
<organism evidence="13 14">
    <name type="scientific">Mitsuokella multacida DSM 20544</name>
    <dbReference type="NCBI Taxonomy" id="500635"/>
    <lineage>
        <taxon>Bacteria</taxon>
        <taxon>Bacillati</taxon>
        <taxon>Bacillota</taxon>
        <taxon>Negativicutes</taxon>
        <taxon>Selenomonadales</taxon>
        <taxon>Selenomonadaceae</taxon>
        <taxon>Mitsuokella</taxon>
    </lineage>
</organism>
<dbReference type="GO" id="GO:0006235">
    <property type="term" value="P:dTTP biosynthetic process"/>
    <property type="evidence" value="ECO:0007669"/>
    <property type="project" value="UniProtKB-UniRule"/>
</dbReference>
<gene>
    <name evidence="10" type="primary">tmk</name>
    <name evidence="13" type="ORF">MITSMUL_04408</name>
</gene>
<evidence type="ECO:0000313" key="13">
    <source>
        <dbReference type="EMBL" id="EEX68879.1"/>
    </source>
</evidence>
<keyword evidence="6 10" id="KW-0547">Nucleotide-binding</keyword>
<dbReference type="Proteomes" id="UP000003671">
    <property type="component" value="Unassembled WGS sequence"/>
</dbReference>